<protein>
    <submittedName>
        <fullName evidence="2">Uncharacterized protein</fullName>
    </submittedName>
</protein>
<dbReference type="RefSeq" id="WP_185762840.1">
    <property type="nucleotide sequence ID" value="NZ_CM017506.1"/>
</dbReference>
<dbReference type="Proteomes" id="UP000319837">
    <property type="component" value="Plasmid unnamed2"/>
</dbReference>
<geneLocation type="plasmid" evidence="2">
    <name>unnamed2</name>
</geneLocation>
<reference evidence="2" key="1">
    <citation type="submission" date="2018-10" db="EMBL/GenBank/DDBJ databases">
        <title>FDA dAtabase for Regulatory Grade micrObial Sequences (FDA-ARGOS): Supporting development and validation of Infectious Disease Dx tests.</title>
        <authorList>
            <person name="Minogue T."/>
            <person name="Wolcott M."/>
            <person name="Wasieloski L."/>
            <person name="Aguilar W."/>
            <person name="Moore D."/>
            <person name="Tallon L.J."/>
            <person name="Sadzewicz L."/>
            <person name="Sengamalay N."/>
            <person name="Ott S."/>
            <person name="Godinez A."/>
            <person name="Nagaraj S."/>
            <person name="Vavikolanu K."/>
            <person name="Vyas G."/>
            <person name="Nadendla S."/>
            <person name="Aluvathingal J."/>
            <person name="Sichtig H."/>
        </authorList>
    </citation>
    <scope>NUCLEOTIDE SEQUENCE</scope>
    <source>
        <strain evidence="2">FDAARGOS_343</strain>
        <plasmid evidence="2">unnamed2</plasmid>
    </source>
</reference>
<gene>
    <name evidence="2" type="ORF">CEQ21_07790</name>
</gene>
<dbReference type="AlphaFoldDB" id="A0A553SQJ2"/>
<evidence type="ECO:0000256" key="1">
    <source>
        <dbReference type="SAM" id="MobiDB-lite"/>
    </source>
</evidence>
<accession>A0A553SQJ2</accession>
<dbReference type="EMBL" id="RIBP01000003">
    <property type="protein sequence ID" value="TRZ39260.1"/>
    <property type="molecule type" value="Genomic_DNA"/>
</dbReference>
<organism evidence="2">
    <name type="scientific">Niallia circulans</name>
    <name type="common">Bacillus circulans</name>
    <dbReference type="NCBI Taxonomy" id="1397"/>
    <lineage>
        <taxon>Bacteria</taxon>
        <taxon>Bacillati</taxon>
        <taxon>Bacillota</taxon>
        <taxon>Bacilli</taxon>
        <taxon>Bacillales</taxon>
        <taxon>Bacillaceae</taxon>
        <taxon>Niallia</taxon>
    </lineage>
</organism>
<feature type="region of interest" description="Disordered" evidence="1">
    <location>
        <begin position="112"/>
        <end position="141"/>
    </location>
</feature>
<keyword evidence="2" id="KW-0614">Plasmid</keyword>
<proteinExistence type="predicted"/>
<feature type="compositionally biased region" description="Basic and acidic residues" evidence="1">
    <location>
        <begin position="122"/>
        <end position="141"/>
    </location>
</feature>
<name>A0A553SQJ2_NIACI</name>
<comment type="caution">
    <text evidence="2">The sequence shown here is derived from an EMBL/GenBank/DDBJ whole genome shotgun (WGS) entry which is preliminary data.</text>
</comment>
<sequence>MSNNNEEIKLKETFLINIKSRNDEKKLKFSKWLQAQSNPQNSFLSLIEHCIDRFGYEDVTDHEIAKKLHTEILYFNNQKISEVTEKSEQVIKSLNETKANHIEEELKTNNFVTESKNNGVANKEESTENKNEKPEIDLTSF</sequence>
<evidence type="ECO:0000313" key="2">
    <source>
        <dbReference type="EMBL" id="TRZ39260.1"/>
    </source>
</evidence>